<comment type="similarity">
    <text evidence="6">Belongs to the zinc-containing alcohol dehydrogenase family.</text>
</comment>
<dbReference type="GO" id="GO:0043168">
    <property type="term" value="F:anion binding"/>
    <property type="evidence" value="ECO:0007669"/>
    <property type="project" value="UniProtKB-ARBA"/>
</dbReference>
<reference evidence="10" key="1">
    <citation type="journal article" date="2020" name="mSystems">
        <title>Genome- and Community-Level Interaction Insights into Carbon Utilization and Element Cycling Functions of Hydrothermarchaeota in Hydrothermal Sediment.</title>
        <authorList>
            <person name="Zhou Z."/>
            <person name="Liu Y."/>
            <person name="Xu W."/>
            <person name="Pan J."/>
            <person name="Luo Z.H."/>
            <person name="Li M."/>
        </authorList>
    </citation>
    <scope>NUCLEOTIDE SEQUENCE [LARGE SCALE GENOMIC DNA]</scope>
    <source>
        <strain evidence="10">SpSt-637</strain>
        <strain evidence="9">SpSt-667</strain>
    </source>
</reference>
<evidence type="ECO:0000256" key="4">
    <source>
        <dbReference type="ARBA" id="ARBA00023002"/>
    </source>
</evidence>
<dbReference type="PANTHER" id="PTHR43401:SF2">
    <property type="entry name" value="L-THREONINE 3-DEHYDROGENASE"/>
    <property type="match status" value="1"/>
</dbReference>
<organism evidence="10">
    <name type="scientific">Ignisphaera aggregans</name>
    <dbReference type="NCBI Taxonomy" id="334771"/>
    <lineage>
        <taxon>Archaea</taxon>
        <taxon>Thermoproteota</taxon>
        <taxon>Thermoprotei</taxon>
        <taxon>Desulfurococcales</taxon>
        <taxon>Desulfurococcaceae</taxon>
        <taxon>Ignisphaera</taxon>
    </lineage>
</organism>
<proteinExistence type="inferred from homology"/>
<evidence type="ECO:0000259" key="7">
    <source>
        <dbReference type="Pfam" id="PF00107"/>
    </source>
</evidence>
<evidence type="ECO:0000256" key="6">
    <source>
        <dbReference type="RuleBase" id="RU361277"/>
    </source>
</evidence>
<protein>
    <submittedName>
        <fullName evidence="10">Sorbitol dehydrogenase</fullName>
    </submittedName>
</protein>
<comment type="cofactor">
    <cofactor evidence="6">
        <name>Zn(2+)</name>
        <dbReference type="ChEBI" id="CHEBI:29105"/>
    </cofactor>
</comment>
<evidence type="ECO:0000256" key="3">
    <source>
        <dbReference type="ARBA" id="ARBA00022857"/>
    </source>
</evidence>
<dbReference type="Pfam" id="PF00107">
    <property type="entry name" value="ADH_zinc_N"/>
    <property type="match status" value="1"/>
</dbReference>
<dbReference type="EMBL" id="DTCK01000008">
    <property type="protein sequence ID" value="HGQ35207.1"/>
    <property type="molecule type" value="Genomic_DNA"/>
</dbReference>
<evidence type="ECO:0000313" key="9">
    <source>
        <dbReference type="EMBL" id="HGQ35207.1"/>
    </source>
</evidence>
<dbReference type="Gene3D" id="3.90.180.10">
    <property type="entry name" value="Medium-chain alcohol dehydrogenases, catalytic domain"/>
    <property type="match status" value="1"/>
</dbReference>
<dbReference type="PANTHER" id="PTHR43401">
    <property type="entry name" value="L-THREONINE 3-DEHYDROGENASE"/>
    <property type="match status" value="1"/>
</dbReference>
<name>A0A7C4NML9_9CREN</name>
<dbReference type="InterPro" id="IPR011032">
    <property type="entry name" value="GroES-like_sf"/>
</dbReference>
<dbReference type="InterPro" id="IPR013149">
    <property type="entry name" value="ADH-like_C"/>
</dbReference>
<evidence type="ECO:0000256" key="1">
    <source>
        <dbReference type="ARBA" id="ARBA00022723"/>
    </source>
</evidence>
<dbReference type="GO" id="GO:0051262">
    <property type="term" value="P:protein tetramerization"/>
    <property type="evidence" value="ECO:0007669"/>
    <property type="project" value="UniProtKB-ARBA"/>
</dbReference>
<keyword evidence="5" id="KW-0119">Carbohydrate metabolism</keyword>
<dbReference type="Pfam" id="PF08240">
    <property type="entry name" value="ADH_N"/>
    <property type="match status" value="1"/>
</dbReference>
<dbReference type="PROSITE" id="PS00059">
    <property type="entry name" value="ADH_ZINC"/>
    <property type="match status" value="1"/>
</dbReference>
<feature type="domain" description="Alcohol dehydrogenase-like C-terminal" evidence="7">
    <location>
        <begin position="212"/>
        <end position="345"/>
    </location>
</feature>
<dbReference type="AlphaFoldDB" id="A0A7C4NML9"/>
<dbReference type="SUPFAM" id="SSF51735">
    <property type="entry name" value="NAD(P)-binding Rossmann-fold domains"/>
    <property type="match status" value="1"/>
</dbReference>
<keyword evidence="2 6" id="KW-0862">Zinc</keyword>
<dbReference type="SUPFAM" id="SSF50129">
    <property type="entry name" value="GroES-like"/>
    <property type="match status" value="1"/>
</dbReference>
<keyword evidence="3" id="KW-0521">NADP</keyword>
<dbReference type="Gene3D" id="3.40.50.720">
    <property type="entry name" value="NAD(P)-binding Rossmann-like Domain"/>
    <property type="match status" value="1"/>
</dbReference>
<dbReference type="GO" id="GO:0008270">
    <property type="term" value="F:zinc ion binding"/>
    <property type="evidence" value="ECO:0007669"/>
    <property type="project" value="InterPro"/>
</dbReference>
<feature type="domain" description="Alcohol dehydrogenase-like N-terminal" evidence="8">
    <location>
        <begin position="31"/>
        <end position="165"/>
    </location>
</feature>
<keyword evidence="1 6" id="KW-0479">Metal-binding</keyword>
<evidence type="ECO:0000256" key="5">
    <source>
        <dbReference type="ARBA" id="ARBA00023277"/>
    </source>
</evidence>
<sequence length="391" mass="43845">MVEKPRDVRAAVMVEPWHIEVQSFAYPSIDKHSAIIKVEMCGICGTDKHIFKGEVKSLRGKPVFPIINGHEIIGTIVEIGERAAENMEYSGKRLEVGDRVAVAVEVNCGRCWYCVHQYDNITCENQILAYGVRPPITEPPYPPLRGGWAEYMYIFPGSILHKIPEDLPTEVAVFTEEMAVAYSALARAAQPYPGIHEGFGPGDAVVIIGCGPLGLLHGIMARIMGADTIICIDLADNRLKLAETLFADHVINATRTTREERITMVKELTDNVGADLVIEAAGDPETFIDALEMVRKSGTVIEVGNWVETEKTVPLNVQKHICSKNIHVYSVFHCGYRWDRVIKILRRYRKQYPFEKMITHQLSFNELLKHMNTIATDPTSHIKAVVVPHKY</sequence>
<keyword evidence="4" id="KW-0560">Oxidoreductase</keyword>
<gene>
    <name evidence="10" type="ORF">ENU08_07355</name>
    <name evidence="9" type="ORF">ENU41_00815</name>
</gene>
<dbReference type="InterPro" id="IPR002328">
    <property type="entry name" value="ADH_Zn_CS"/>
</dbReference>
<dbReference type="InterPro" id="IPR036291">
    <property type="entry name" value="NAD(P)-bd_dom_sf"/>
</dbReference>
<evidence type="ECO:0000256" key="2">
    <source>
        <dbReference type="ARBA" id="ARBA00022833"/>
    </source>
</evidence>
<comment type="caution">
    <text evidence="10">The sequence shown here is derived from an EMBL/GenBank/DDBJ whole genome shotgun (WGS) entry which is preliminary data.</text>
</comment>
<evidence type="ECO:0000259" key="8">
    <source>
        <dbReference type="Pfam" id="PF08240"/>
    </source>
</evidence>
<dbReference type="GO" id="GO:0030554">
    <property type="term" value="F:adenyl nucleotide binding"/>
    <property type="evidence" value="ECO:0007669"/>
    <property type="project" value="UniProtKB-ARBA"/>
</dbReference>
<dbReference type="EMBL" id="DTBD01000067">
    <property type="protein sequence ID" value="HGQ65042.1"/>
    <property type="molecule type" value="Genomic_DNA"/>
</dbReference>
<dbReference type="GO" id="GO:0016616">
    <property type="term" value="F:oxidoreductase activity, acting on the CH-OH group of donors, NAD or NADP as acceptor"/>
    <property type="evidence" value="ECO:0007669"/>
    <property type="project" value="UniProtKB-ARBA"/>
</dbReference>
<evidence type="ECO:0000313" key="10">
    <source>
        <dbReference type="EMBL" id="HGQ65042.1"/>
    </source>
</evidence>
<dbReference type="InterPro" id="IPR013154">
    <property type="entry name" value="ADH-like_N"/>
</dbReference>
<accession>A0A7C4NML9</accession>
<dbReference type="InterPro" id="IPR050129">
    <property type="entry name" value="Zn_alcohol_dh"/>
</dbReference>